<proteinExistence type="predicted"/>
<feature type="non-terminal residue" evidence="7">
    <location>
        <position position="178"/>
    </location>
</feature>
<reference evidence="7" key="1">
    <citation type="submission" date="2020-11" db="EMBL/GenBank/DDBJ databases">
        <authorList>
            <person name="Tran Van P."/>
        </authorList>
    </citation>
    <scope>NUCLEOTIDE SEQUENCE</scope>
</reference>
<dbReference type="PROSITE" id="PS50850">
    <property type="entry name" value="MFS"/>
    <property type="match status" value="1"/>
</dbReference>
<dbReference type="InterPro" id="IPR020846">
    <property type="entry name" value="MFS_dom"/>
</dbReference>
<feature type="transmembrane region" description="Helical" evidence="5">
    <location>
        <begin position="106"/>
        <end position="124"/>
    </location>
</feature>
<evidence type="ECO:0000256" key="1">
    <source>
        <dbReference type="ARBA" id="ARBA00004141"/>
    </source>
</evidence>
<dbReference type="PANTHER" id="PTHR24064">
    <property type="entry name" value="SOLUTE CARRIER FAMILY 22 MEMBER"/>
    <property type="match status" value="1"/>
</dbReference>
<sequence>MEQNSNGKLHLASCFMFQNASSLPPTPSNHSTTCPVTANRSITVPCKDGFVYDRSIFQSTVITEWDLTCDAGEYLVALSQSLYFVGILLGGLIFGSLADWYGRRMALILSIILLAVSGILGGAARQFPLFVFLRVLTGMGNQGIFLSSFILGRACGGVLGTKKEETASVHFTLSLHLK</sequence>
<evidence type="ECO:0000256" key="2">
    <source>
        <dbReference type="ARBA" id="ARBA00022692"/>
    </source>
</evidence>
<dbReference type="GO" id="GO:0022857">
    <property type="term" value="F:transmembrane transporter activity"/>
    <property type="evidence" value="ECO:0007669"/>
    <property type="project" value="InterPro"/>
</dbReference>
<keyword evidence="3 5" id="KW-1133">Transmembrane helix</keyword>
<evidence type="ECO:0000313" key="8">
    <source>
        <dbReference type="Proteomes" id="UP000677054"/>
    </source>
</evidence>
<keyword evidence="2 5" id="KW-0812">Transmembrane</keyword>
<comment type="subcellular location">
    <subcellularLocation>
        <location evidence="1">Membrane</location>
        <topology evidence="1">Multi-pass membrane protein</topology>
    </subcellularLocation>
</comment>
<dbReference type="Pfam" id="PF07690">
    <property type="entry name" value="MFS_1"/>
    <property type="match status" value="1"/>
</dbReference>
<dbReference type="InterPro" id="IPR011701">
    <property type="entry name" value="MFS"/>
</dbReference>
<organism evidence="7">
    <name type="scientific">Darwinula stevensoni</name>
    <dbReference type="NCBI Taxonomy" id="69355"/>
    <lineage>
        <taxon>Eukaryota</taxon>
        <taxon>Metazoa</taxon>
        <taxon>Ecdysozoa</taxon>
        <taxon>Arthropoda</taxon>
        <taxon>Crustacea</taxon>
        <taxon>Oligostraca</taxon>
        <taxon>Ostracoda</taxon>
        <taxon>Podocopa</taxon>
        <taxon>Podocopida</taxon>
        <taxon>Darwinulocopina</taxon>
        <taxon>Darwinuloidea</taxon>
        <taxon>Darwinulidae</taxon>
        <taxon>Darwinula</taxon>
    </lineage>
</organism>
<gene>
    <name evidence="7" type="ORF">DSTB1V02_LOCUS12468</name>
</gene>
<dbReference type="GO" id="GO:0016020">
    <property type="term" value="C:membrane"/>
    <property type="evidence" value="ECO:0007669"/>
    <property type="project" value="UniProtKB-SubCell"/>
</dbReference>
<dbReference type="Proteomes" id="UP000677054">
    <property type="component" value="Unassembled WGS sequence"/>
</dbReference>
<evidence type="ECO:0000313" key="7">
    <source>
        <dbReference type="EMBL" id="CAD7252713.1"/>
    </source>
</evidence>
<evidence type="ECO:0000259" key="6">
    <source>
        <dbReference type="PROSITE" id="PS50850"/>
    </source>
</evidence>
<accession>A0A7R9FRW7</accession>
<dbReference type="SUPFAM" id="SSF103473">
    <property type="entry name" value="MFS general substrate transporter"/>
    <property type="match status" value="1"/>
</dbReference>
<name>A0A7R9FRW7_9CRUS</name>
<evidence type="ECO:0000256" key="5">
    <source>
        <dbReference type="SAM" id="Phobius"/>
    </source>
</evidence>
<protein>
    <recommendedName>
        <fullName evidence="6">Major facilitator superfamily (MFS) profile domain-containing protein</fullName>
    </recommendedName>
</protein>
<evidence type="ECO:0000256" key="3">
    <source>
        <dbReference type="ARBA" id="ARBA00022989"/>
    </source>
</evidence>
<dbReference type="EMBL" id="CAJPEV010004750">
    <property type="protein sequence ID" value="CAG0902253.1"/>
    <property type="molecule type" value="Genomic_DNA"/>
</dbReference>
<dbReference type="AlphaFoldDB" id="A0A7R9FRW7"/>
<keyword evidence="8" id="KW-1185">Reference proteome</keyword>
<dbReference type="Gene3D" id="1.20.1250.20">
    <property type="entry name" value="MFS general substrate transporter like domains"/>
    <property type="match status" value="1"/>
</dbReference>
<dbReference type="OrthoDB" id="5296287at2759"/>
<keyword evidence="4 5" id="KW-0472">Membrane</keyword>
<dbReference type="EMBL" id="LR904267">
    <property type="protein sequence ID" value="CAD7252713.1"/>
    <property type="molecule type" value="Genomic_DNA"/>
</dbReference>
<dbReference type="InterPro" id="IPR036259">
    <property type="entry name" value="MFS_trans_sf"/>
</dbReference>
<feature type="domain" description="Major facilitator superfamily (MFS) profile" evidence="6">
    <location>
        <begin position="34"/>
        <end position="178"/>
    </location>
</feature>
<feature type="transmembrane region" description="Helical" evidence="5">
    <location>
        <begin position="74"/>
        <end position="94"/>
    </location>
</feature>
<evidence type="ECO:0000256" key="4">
    <source>
        <dbReference type="ARBA" id="ARBA00023136"/>
    </source>
</evidence>